<evidence type="ECO:0000313" key="4">
    <source>
        <dbReference type="Proteomes" id="UP000464378"/>
    </source>
</evidence>
<evidence type="ECO:0000256" key="1">
    <source>
        <dbReference type="SAM" id="MobiDB-lite"/>
    </source>
</evidence>
<feature type="region of interest" description="Disordered" evidence="1">
    <location>
        <begin position="1"/>
        <end position="22"/>
    </location>
</feature>
<feature type="transmembrane region" description="Helical" evidence="2">
    <location>
        <begin position="45"/>
        <end position="65"/>
    </location>
</feature>
<evidence type="ECO:0000256" key="2">
    <source>
        <dbReference type="SAM" id="Phobius"/>
    </source>
</evidence>
<dbReference type="KEGG" id="tim:GMBLW1_32870"/>
<dbReference type="EMBL" id="LR586016">
    <property type="protein sequence ID" value="VIP00673.1"/>
    <property type="molecule type" value="Genomic_DNA"/>
</dbReference>
<evidence type="ECO:0000313" key="3">
    <source>
        <dbReference type="EMBL" id="VIP00673.1"/>
    </source>
</evidence>
<keyword evidence="2" id="KW-0812">Transmembrane</keyword>
<accession>A0A6C2YHR1</accession>
<feature type="transmembrane region" description="Helical" evidence="2">
    <location>
        <begin position="124"/>
        <end position="147"/>
    </location>
</feature>
<dbReference type="Proteomes" id="UP000464378">
    <property type="component" value="Chromosome"/>
</dbReference>
<dbReference type="RefSeq" id="WP_162655870.1">
    <property type="nucleotide sequence ID" value="NZ_LR593887.1"/>
</dbReference>
<feature type="transmembrane region" description="Helical" evidence="2">
    <location>
        <begin position="71"/>
        <end position="92"/>
    </location>
</feature>
<protein>
    <submittedName>
        <fullName evidence="3">Uncharacterized protein</fullName>
    </submittedName>
</protein>
<name>A0A6C2YHR1_9BACT</name>
<keyword evidence="2" id="KW-1133">Transmembrane helix</keyword>
<proteinExistence type="predicted"/>
<gene>
    <name evidence="3" type="ORF">GMBLW1_32870</name>
</gene>
<reference evidence="3" key="1">
    <citation type="submission" date="2019-04" db="EMBL/GenBank/DDBJ databases">
        <authorList>
            <consortium name="Science for Life Laboratories"/>
        </authorList>
    </citation>
    <scope>NUCLEOTIDE SEQUENCE</scope>
    <source>
        <strain evidence="3">MBLW1</strain>
    </source>
</reference>
<dbReference type="EMBL" id="LR593887">
    <property type="protein sequence ID" value="VTR96764.1"/>
    <property type="molecule type" value="Genomic_DNA"/>
</dbReference>
<keyword evidence="2" id="KW-0472">Membrane</keyword>
<sequence>MATVPPNPSGSPTSGTPDPYQPAQYEFGKEENAVFQKLATQLGRIGTAIVLGTVIALAYGTVQVLQSKLVLNANLILFGLLTLLLFVHGVWFRRTAHSFQKIVDFRGKDQTNLMEGMKSLSDSLGILATVALVVLTLAFFGMVYGIYQLATGGGS</sequence>
<dbReference type="InParanoid" id="A0A6C2YHR1"/>
<organism evidence="3">
    <name type="scientific">Tuwongella immobilis</name>
    <dbReference type="NCBI Taxonomy" id="692036"/>
    <lineage>
        <taxon>Bacteria</taxon>
        <taxon>Pseudomonadati</taxon>
        <taxon>Planctomycetota</taxon>
        <taxon>Planctomycetia</taxon>
        <taxon>Gemmatales</taxon>
        <taxon>Gemmataceae</taxon>
        <taxon>Tuwongella</taxon>
    </lineage>
</organism>
<keyword evidence="4" id="KW-1185">Reference proteome</keyword>
<dbReference type="AlphaFoldDB" id="A0A6C2YHR1"/>